<accession>A0AC61L414</accession>
<sequence>MTAKTIPEINERIRDGSVCVLTAEEMTEYIREHGAGKAAQEVDVVTTGTFGAMCSSGVFLNFGHSDPPIRMQRVHLNGVEAYSGVAAVDAYLGATQPSDSDESYGGGHVIEDLIAGREIDVHAESSGTDCYPRKILDTSITINDLNQAVMLNPRNAYQRYAAATNSTKRTLHTYMGTLLPGFGNVSYSGAGVLSPISNDPEFRTIGIGTRIFLGGAKGHVVGSGTQHDPDNSFSTLMVSGDLREMDTRYIRGAVFRGYGISMYVGIGVPIPILNEEIAAATGISDSEIRTNILDYGVSGHPTVQEVTYEELRSGIVGIDGKEVRTSPLSSFHIARTIADELKAWIRDAEFFVSSPAEQLQRRGTVKPMREVQGQLLVRDAMSERVRTVSVHVEIKEAAELIIEGKFNHLPVLSEDGVLVGIVTSWDISEAVARGYTGTVGSAMTGRVVTSSPDEFVEIAVRKMERHKISALPVIDSNRKVIGMVTSGDLNKLLVRRW</sequence>
<evidence type="ECO:0000313" key="2">
    <source>
        <dbReference type="Proteomes" id="UP000248329"/>
    </source>
</evidence>
<protein>
    <submittedName>
        <fullName evidence="1">Uncharacterized protein</fullName>
    </submittedName>
</protein>
<proteinExistence type="predicted"/>
<organism evidence="1 2">
    <name type="scientific">Candidatus Methanogaster sp</name>
    <dbReference type="NCBI Taxonomy" id="3386292"/>
    <lineage>
        <taxon>Archaea</taxon>
        <taxon>Methanobacteriati</taxon>
        <taxon>Methanobacteriota</taxon>
        <taxon>Stenosarchaea group</taxon>
        <taxon>Methanomicrobia</taxon>
        <taxon>Methanosarcinales</taxon>
        <taxon>ANME-2 cluster</taxon>
        <taxon>Candidatus Methanogasteraceae</taxon>
        <taxon>Candidatus Methanogaster</taxon>
    </lineage>
</organism>
<reference evidence="1" key="1">
    <citation type="submission" date="2018-01" db="EMBL/GenBank/DDBJ databases">
        <authorList>
            <person name="Krukenberg V."/>
        </authorList>
    </citation>
    <scope>NUCLEOTIDE SEQUENCE</scope>
    <source>
        <strain evidence="1">E20ANME2</strain>
    </source>
</reference>
<dbReference type="EMBL" id="PQXF01000007">
    <property type="protein sequence ID" value="PXF61209.1"/>
    <property type="molecule type" value="Genomic_DNA"/>
</dbReference>
<evidence type="ECO:0000313" key="1">
    <source>
        <dbReference type="EMBL" id="PXF61209.1"/>
    </source>
</evidence>
<name>A0AC61L414_9EURY</name>
<comment type="caution">
    <text evidence="1">The sequence shown here is derived from an EMBL/GenBank/DDBJ whole genome shotgun (WGS) entry which is preliminary data.</text>
</comment>
<gene>
    <name evidence="1" type="ORF">C4B59_05535</name>
</gene>
<dbReference type="Proteomes" id="UP000248329">
    <property type="component" value="Unassembled WGS sequence"/>
</dbReference>